<evidence type="ECO:0000313" key="3">
    <source>
        <dbReference type="Proteomes" id="UP001164653"/>
    </source>
</evidence>
<dbReference type="EMBL" id="CP112998">
    <property type="protein sequence ID" value="WAC10032.1"/>
    <property type="molecule type" value="Genomic_DNA"/>
</dbReference>
<dbReference type="Gene3D" id="1.10.10.10">
    <property type="entry name" value="Winged helix-like DNA-binding domain superfamily/Winged helix DNA-binding domain"/>
    <property type="match status" value="1"/>
</dbReference>
<accession>A0A9E8N8T4</accession>
<dbReference type="InterPro" id="IPR011991">
    <property type="entry name" value="ArsR-like_HTH"/>
</dbReference>
<dbReference type="SUPFAM" id="SSF46785">
    <property type="entry name" value="Winged helix' DNA-binding domain"/>
    <property type="match status" value="1"/>
</dbReference>
<keyword evidence="3" id="KW-1185">Reference proteome</keyword>
<reference evidence="2" key="1">
    <citation type="submission" date="2022-11" db="EMBL/GenBank/DDBJ databases">
        <title>Dyadobacter pollutisoli sp. nov., isolated from plastic dumped soil.</title>
        <authorList>
            <person name="Kim J.M."/>
            <person name="Kim K.R."/>
            <person name="Lee J.K."/>
            <person name="Hao L."/>
            <person name="Jeon C.O."/>
        </authorList>
    </citation>
    <scope>NUCLEOTIDE SEQUENCE</scope>
    <source>
        <strain evidence="2">U1</strain>
    </source>
</reference>
<feature type="domain" description="Winged helix DNA-binding" evidence="1">
    <location>
        <begin position="13"/>
        <end position="92"/>
    </location>
</feature>
<dbReference type="InterPro" id="IPR036390">
    <property type="entry name" value="WH_DNA-bd_sf"/>
</dbReference>
<organism evidence="2 3">
    <name type="scientific">Dyadobacter pollutisoli</name>
    <dbReference type="NCBI Taxonomy" id="2910158"/>
    <lineage>
        <taxon>Bacteria</taxon>
        <taxon>Pseudomonadati</taxon>
        <taxon>Bacteroidota</taxon>
        <taxon>Cytophagia</taxon>
        <taxon>Cytophagales</taxon>
        <taxon>Spirosomataceae</taxon>
        <taxon>Dyadobacter</taxon>
    </lineage>
</organism>
<proteinExistence type="predicted"/>
<dbReference type="CDD" id="cd00090">
    <property type="entry name" value="HTH_ARSR"/>
    <property type="match status" value="1"/>
</dbReference>
<dbReference type="GO" id="GO:0006355">
    <property type="term" value="P:regulation of DNA-templated transcription"/>
    <property type="evidence" value="ECO:0007669"/>
    <property type="project" value="UniProtKB-ARBA"/>
</dbReference>
<dbReference type="InterPro" id="IPR036388">
    <property type="entry name" value="WH-like_DNA-bd_sf"/>
</dbReference>
<dbReference type="KEGG" id="dpf:ON006_19995"/>
<dbReference type="AlphaFoldDB" id="A0A9E8N8T4"/>
<evidence type="ECO:0000259" key="1">
    <source>
        <dbReference type="Pfam" id="PF13601"/>
    </source>
</evidence>
<dbReference type="PANTHER" id="PTHR37318:SF1">
    <property type="entry name" value="BSL7504 PROTEIN"/>
    <property type="match status" value="1"/>
</dbReference>
<dbReference type="PANTHER" id="PTHR37318">
    <property type="entry name" value="BSL7504 PROTEIN"/>
    <property type="match status" value="1"/>
</dbReference>
<evidence type="ECO:0000313" key="2">
    <source>
        <dbReference type="EMBL" id="WAC10032.1"/>
    </source>
</evidence>
<dbReference type="Proteomes" id="UP001164653">
    <property type="component" value="Chromosome"/>
</dbReference>
<protein>
    <submittedName>
        <fullName evidence="2">Transcriptional regulator</fullName>
    </submittedName>
</protein>
<gene>
    <name evidence="2" type="ORF">ON006_19995</name>
</gene>
<sequence>MFEELDPLLHQQLRLAIISLLMNVREAEFTYIKEKTGATAGNLSVQISKLKDAGYIDVQKSFKENYPQTMCKIAEKGIAAFENYVKALEKYINITK</sequence>
<name>A0A9E8N8T4_9BACT</name>
<dbReference type="InterPro" id="IPR027395">
    <property type="entry name" value="WH_DNA-bd_dom"/>
</dbReference>
<dbReference type="RefSeq" id="WP_244821145.1">
    <property type="nucleotide sequence ID" value="NZ_CP112998.1"/>
</dbReference>
<dbReference type="Pfam" id="PF13601">
    <property type="entry name" value="HTH_34"/>
    <property type="match status" value="1"/>
</dbReference>